<dbReference type="VEuPathDB" id="FungiDB:PV08_10589"/>
<feature type="transmembrane region" description="Helical" evidence="9">
    <location>
        <begin position="185"/>
        <end position="208"/>
    </location>
</feature>
<dbReference type="Gene3D" id="1.20.1420.30">
    <property type="entry name" value="NCX, central ion-binding region"/>
    <property type="match status" value="2"/>
</dbReference>
<evidence type="ECO:0000256" key="3">
    <source>
        <dbReference type="ARBA" id="ARBA00022448"/>
    </source>
</evidence>
<gene>
    <name evidence="11" type="ORF">PV08_10589</name>
</gene>
<keyword evidence="3" id="KW-0813">Transport</keyword>
<feature type="transmembrane region" description="Helical" evidence="9">
    <location>
        <begin position="758"/>
        <end position="778"/>
    </location>
</feature>
<keyword evidence="5 9" id="KW-1133">Transmembrane helix</keyword>
<feature type="compositionally biased region" description="Basic and acidic residues" evidence="8">
    <location>
        <begin position="33"/>
        <end position="50"/>
    </location>
</feature>
<feature type="compositionally biased region" description="Basic residues" evidence="8">
    <location>
        <begin position="432"/>
        <end position="442"/>
    </location>
</feature>
<dbReference type="GeneID" id="27337672"/>
<evidence type="ECO:0000256" key="9">
    <source>
        <dbReference type="SAM" id="Phobius"/>
    </source>
</evidence>
<evidence type="ECO:0000256" key="7">
    <source>
        <dbReference type="ARBA" id="ARBA00023136"/>
    </source>
</evidence>
<feature type="compositionally biased region" description="Basic residues" evidence="8">
    <location>
        <begin position="460"/>
        <end position="472"/>
    </location>
</feature>
<feature type="transmembrane region" description="Helical" evidence="9">
    <location>
        <begin position="697"/>
        <end position="724"/>
    </location>
</feature>
<feature type="compositionally biased region" description="Low complexity" evidence="8">
    <location>
        <begin position="337"/>
        <end position="360"/>
    </location>
</feature>
<dbReference type="EMBL" id="KN847499">
    <property type="protein sequence ID" value="KIW11289.1"/>
    <property type="molecule type" value="Genomic_DNA"/>
</dbReference>
<name>A0A0D2BIV4_9EURO</name>
<dbReference type="FunFam" id="1.20.1420.30:FF:000011">
    <property type="entry name" value="Vacuolar calcium ion transporter"/>
    <property type="match status" value="1"/>
</dbReference>
<dbReference type="GO" id="GO:0012505">
    <property type="term" value="C:endomembrane system"/>
    <property type="evidence" value="ECO:0007669"/>
    <property type="project" value="UniProtKB-SubCell"/>
</dbReference>
<feature type="region of interest" description="Disordered" evidence="8">
    <location>
        <begin position="334"/>
        <end position="484"/>
    </location>
</feature>
<accession>A0A0D2BIV4</accession>
<dbReference type="HOGENOM" id="CLU_008721_3_1_1"/>
<dbReference type="InterPro" id="IPR044880">
    <property type="entry name" value="NCX_ion-bd_dom_sf"/>
</dbReference>
<dbReference type="InterPro" id="IPR004713">
    <property type="entry name" value="CaH_exchang"/>
</dbReference>
<dbReference type="GO" id="GO:0006874">
    <property type="term" value="P:intracellular calcium ion homeostasis"/>
    <property type="evidence" value="ECO:0007669"/>
    <property type="project" value="TreeGrafter"/>
</dbReference>
<evidence type="ECO:0000256" key="4">
    <source>
        <dbReference type="ARBA" id="ARBA00022692"/>
    </source>
</evidence>
<feature type="compositionally biased region" description="Low complexity" evidence="8">
    <location>
        <begin position="377"/>
        <end position="388"/>
    </location>
</feature>
<feature type="transmembrane region" description="Helical" evidence="9">
    <location>
        <begin position="154"/>
        <end position="173"/>
    </location>
</feature>
<feature type="transmembrane region" description="Helical" evidence="9">
    <location>
        <begin position="633"/>
        <end position="655"/>
    </location>
</feature>
<dbReference type="FunFam" id="1.20.1420.30:FF:000016">
    <property type="entry name" value="Membrane bound cation transporter"/>
    <property type="match status" value="1"/>
</dbReference>
<dbReference type="RefSeq" id="XP_016231505.1">
    <property type="nucleotide sequence ID" value="XM_016384903.1"/>
</dbReference>
<comment type="similarity">
    <text evidence="2">Belongs to the Ca(2+):cation antiporter (CaCA) (TC 2.A.19) family.</text>
</comment>
<evidence type="ECO:0000256" key="8">
    <source>
        <dbReference type="SAM" id="MobiDB-lite"/>
    </source>
</evidence>
<dbReference type="PANTHER" id="PTHR31503">
    <property type="entry name" value="VACUOLAR CALCIUM ION TRANSPORTER"/>
    <property type="match status" value="1"/>
</dbReference>
<dbReference type="OrthoDB" id="1699231at2759"/>
<evidence type="ECO:0000256" key="6">
    <source>
        <dbReference type="ARBA" id="ARBA00023065"/>
    </source>
</evidence>
<proteinExistence type="inferred from homology"/>
<evidence type="ECO:0000256" key="5">
    <source>
        <dbReference type="ARBA" id="ARBA00022989"/>
    </source>
</evidence>
<feature type="compositionally biased region" description="Low complexity" evidence="8">
    <location>
        <begin position="91"/>
        <end position="101"/>
    </location>
</feature>
<feature type="transmembrane region" description="Helical" evidence="9">
    <location>
        <begin position="119"/>
        <end position="142"/>
    </location>
</feature>
<organism evidence="11 12">
    <name type="scientific">Exophiala spinifera</name>
    <dbReference type="NCBI Taxonomy" id="91928"/>
    <lineage>
        <taxon>Eukaryota</taxon>
        <taxon>Fungi</taxon>
        <taxon>Dikarya</taxon>
        <taxon>Ascomycota</taxon>
        <taxon>Pezizomycotina</taxon>
        <taxon>Eurotiomycetes</taxon>
        <taxon>Chaetothyriomycetidae</taxon>
        <taxon>Chaetothyriales</taxon>
        <taxon>Herpotrichiellaceae</taxon>
        <taxon>Exophiala</taxon>
    </lineage>
</organism>
<feature type="compositionally biased region" description="Basic residues" evidence="8">
    <location>
        <begin position="361"/>
        <end position="376"/>
    </location>
</feature>
<dbReference type="GO" id="GO:0000329">
    <property type="term" value="C:fungal-type vacuole membrane"/>
    <property type="evidence" value="ECO:0007669"/>
    <property type="project" value="TreeGrafter"/>
</dbReference>
<feature type="transmembrane region" description="Helical" evidence="9">
    <location>
        <begin position="214"/>
        <end position="241"/>
    </location>
</feature>
<feature type="transmembrane region" description="Helical" evidence="9">
    <location>
        <begin position="253"/>
        <end position="275"/>
    </location>
</feature>
<feature type="compositionally biased region" description="Basic and acidic residues" evidence="8">
    <location>
        <begin position="473"/>
        <end position="484"/>
    </location>
</feature>
<sequence>MVDSADEPPLSSHLHSWAKNTFAAASSLNPLRSRHEDPVRPSHPRSDDTSIRSNHASHESSAAGPASSQLHTDAADTVQQNPSALDKKGDGTPPTTIGTTATQVKAPLSQRFVRDVKRILYSSWINWLLVFVPIGIILGVLVDWVHTDLVSPSAVFAINAVAIIPLASLLAYATESVAVKLGDTIGALLNVTFGNAVELIIFIIALAANEVRVVQAAALGSILSNLLLILGMCFVAGGLRFREQLYNATVSQMSACLLCLSVISLLLPTAFHASFSNTNRADHVVLKVSRGTSVVLLLVYIMYLLFQLKSHAFMYQSTPQHLIDEESHPGLLADILNSSSSNESSSSGSGDSDSSSGSHTTAKRFRRALRRKRRKSTSSTKDSVTAAALRRSPSVLTGPGGATNQNAMSAPHDLEPVFSGDEADVDGEGRTGRQRSRVRAVHSRQFESGVQQDQLSEKSKKYHKKSKKSKRSKKEEKQKEIDEKGVALEKEPVIKTTTTTSLSTSNTLLPQVGFASEVQEIPADGPRKSFNIRNIGDAVKPAFSSTVFPHHQALGRSLAIPIRPLSQSRSGSRGLRRASSMPDMIHPVVSVGVDQSNQDGVTVPAQPLTSEFGTEVVTEEVVETKEHLSRTSAVILLLVSTGLVALCAEFLVGSIDYLISSSGVSQAFIGLIILPIVGNAAEHVTAVTVAAKNKMDLAINIALGSSIQIALFITPLMVILGWIIGTDMSLYFSLFETISLFASALIVGFLMIDGRSNYLEGALLIAAYTIIAVAAFFYPPTCDLSSASGPLEGTTRC</sequence>
<feature type="region of interest" description="Disordered" evidence="8">
    <location>
        <begin position="27"/>
        <end position="101"/>
    </location>
</feature>
<evidence type="ECO:0000313" key="11">
    <source>
        <dbReference type="EMBL" id="KIW11289.1"/>
    </source>
</evidence>
<reference evidence="11 12" key="1">
    <citation type="submission" date="2015-01" db="EMBL/GenBank/DDBJ databases">
        <title>The Genome Sequence of Exophiala spinifera CBS89968.</title>
        <authorList>
            <consortium name="The Broad Institute Genomics Platform"/>
            <person name="Cuomo C."/>
            <person name="de Hoog S."/>
            <person name="Gorbushina A."/>
            <person name="Stielow B."/>
            <person name="Teixiera M."/>
            <person name="Abouelleil A."/>
            <person name="Chapman S.B."/>
            <person name="Priest M."/>
            <person name="Young S.K."/>
            <person name="Wortman J."/>
            <person name="Nusbaum C."/>
            <person name="Birren B."/>
        </authorList>
    </citation>
    <scope>NUCLEOTIDE SEQUENCE [LARGE SCALE GENOMIC DNA]</scope>
    <source>
        <strain evidence="11 12">CBS 89968</strain>
    </source>
</reference>
<feature type="transmembrane region" description="Helical" evidence="9">
    <location>
        <begin position="730"/>
        <end position="751"/>
    </location>
</feature>
<keyword evidence="12" id="KW-1185">Reference proteome</keyword>
<comment type="subcellular location">
    <subcellularLocation>
        <location evidence="1">Endomembrane system</location>
        <topology evidence="1">Multi-pass membrane protein</topology>
    </subcellularLocation>
</comment>
<dbReference type="AlphaFoldDB" id="A0A0D2BIV4"/>
<keyword evidence="6" id="KW-0406">Ion transport</keyword>
<dbReference type="InterPro" id="IPR004837">
    <property type="entry name" value="NaCa_Exmemb"/>
</dbReference>
<dbReference type="Pfam" id="PF01699">
    <property type="entry name" value="Na_Ca_ex"/>
    <property type="match status" value="2"/>
</dbReference>
<feature type="domain" description="Sodium/calcium exchanger membrane region" evidence="10">
    <location>
        <begin position="154"/>
        <end position="308"/>
    </location>
</feature>
<feature type="transmembrane region" description="Helical" evidence="9">
    <location>
        <begin position="667"/>
        <end position="690"/>
    </location>
</feature>
<feature type="domain" description="Sodium/calcium exchanger membrane region" evidence="10">
    <location>
        <begin position="633"/>
        <end position="776"/>
    </location>
</feature>
<evidence type="ECO:0000259" key="10">
    <source>
        <dbReference type="Pfam" id="PF01699"/>
    </source>
</evidence>
<keyword evidence="4 9" id="KW-0812">Transmembrane</keyword>
<keyword evidence="7 9" id="KW-0472">Membrane</keyword>
<evidence type="ECO:0000256" key="1">
    <source>
        <dbReference type="ARBA" id="ARBA00004127"/>
    </source>
</evidence>
<protein>
    <submittedName>
        <fullName evidence="11">Calcium/proton exchanger</fullName>
    </submittedName>
</protein>
<dbReference type="STRING" id="91928.A0A0D2BIV4"/>
<evidence type="ECO:0000313" key="12">
    <source>
        <dbReference type="Proteomes" id="UP000053328"/>
    </source>
</evidence>
<dbReference type="Proteomes" id="UP000053328">
    <property type="component" value="Unassembled WGS sequence"/>
</dbReference>
<feature type="compositionally biased region" description="Polar residues" evidence="8">
    <location>
        <begin position="66"/>
        <end position="83"/>
    </location>
</feature>
<dbReference type="GO" id="GO:0015369">
    <property type="term" value="F:calcium:proton antiporter activity"/>
    <property type="evidence" value="ECO:0007669"/>
    <property type="project" value="TreeGrafter"/>
</dbReference>
<evidence type="ECO:0000256" key="2">
    <source>
        <dbReference type="ARBA" id="ARBA00008170"/>
    </source>
</evidence>
<feature type="transmembrane region" description="Helical" evidence="9">
    <location>
        <begin position="287"/>
        <end position="306"/>
    </location>
</feature>
<dbReference type="PANTHER" id="PTHR31503:SF18">
    <property type="entry name" value="CA(2+)_H(+) EXCHANGER, PUTATIVE (EUROFUNG)-RELATED"/>
    <property type="match status" value="1"/>
</dbReference>